<protein>
    <submittedName>
        <fullName evidence="2">Uncharacterized protein</fullName>
    </submittedName>
</protein>
<feature type="region of interest" description="Disordered" evidence="1">
    <location>
        <begin position="42"/>
        <end position="85"/>
    </location>
</feature>
<accession>A0A6J4KJR5</accession>
<feature type="non-terminal residue" evidence="2">
    <location>
        <position position="85"/>
    </location>
</feature>
<evidence type="ECO:0000313" key="2">
    <source>
        <dbReference type="EMBL" id="CAA9307061.1"/>
    </source>
</evidence>
<reference evidence="2" key="1">
    <citation type="submission" date="2020-02" db="EMBL/GenBank/DDBJ databases">
        <authorList>
            <person name="Meier V. D."/>
        </authorList>
    </citation>
    <scope>NUCLEOTIDE SEQUENCE</scope>
    <source>
        <strain evidence="2">AVDCRST_MAG40</strain>
    </source>
</reference>
<dbReference type="EMBL" id="CADCTX010000213">
    <property type="protein sequence ID" value="CAA9307061.1"/>
    <property type="molecule type" value="Genomic_DNA"/>
</dbReference>
<gene>
    <name evidence="2" type="ORF">AVDCRST_MAG40-743</name>
</gene>
<dbReference type="AlphaFoldDB" id="A0A6J4KJR5"/>
<proteinExistence type="predicted"/>
<sequence>MRDGYTNLLRHRREETAMMRRTLKMWTLAGAAAVALAPMGAEAQGRGRGGRGSVPNGHLPPPGECRVWYDDRPPGQQPPPTGCDA</sequence>
<organism evidence="2">
    <name type="scientific">uncultured Gemmatimonadaceae bacterium</name>
    <dbReference type="NCBI Taxonomy" id="246130"/>
    <lineage>
        <taxon>Bacteria</taxon>
        <taxon>Pseudomonadati</taxon>
        <taxon>Gemmatimonadota</taxon>
        <taxon>Gemmatimonadia</taxon>
        <taxon>Gemmatimonadales</taxon>
        <taxon>Gemmatimonadaceae</taxon>
        <taxon>environmental samples</taxon>
    </lineage>
</organism>
<name>A0A6J4KJR5_9BACT</name>
<feature type="compositionally biased region" description="Pro residues" evidence="1">
    <location>
        <begin position="75"/>
        <end position="85"/>
    </location>
</feature>
<evidence type="ECO:0000256" key="1">
    <source>
        <dbReference type="SAM" id="MobiDB-lite"/>
    </source>
</evidence>